<organism evidence="1 2">
    <name type="scientific">Cymbomonas tetramitiformis</name>
    <dbReference type="NCBI Taxonomy" id="36881"/>
    <lineage>
        <taxon>Eukaryota</taxon>
        <taxon>Viridiplantae</taxon>
        <taxon>Chlorophyta</taxon>
        <taxon>Pyramimonadophyceae</taxon>
        <taxon>Pyramimonadales</taxon>
        <taxon>Pyramimonadaceae</taxon>
        <taxon>Cymbomonas</taxon>
    </lineage>
</organism>
<dbReference type="Proteomes" id="UP001190700">
    <property type="component" value="Unassembled WGS sequence"/>
</dbReference>
<evidence type="ECO:0000313" key="1">
    <source>
        <dbReference type="EMBL" id="KAK3273467.1"/>
    </source>
</evidence>
<comment type="caution">
    <text evidence="1">The sequence shown here is derived from an EMBL/GenBank/DDBJ whole genome shotgun (WGS) entry which is preliminary data.</text>
</comment>
<sequence length="89" mass="9334">MPPVFLGAVVHAARMPSVFQGAVACSKDAPSVFQGAVVHARMPSVFRGAVIRLYGGCPNRRSPAGGIKHNCILIRLLEHTGFADAPQPG</sequence>
<evidence type="ECO:0000313" key="2">
    <source>
        <dbReference type="Proteomes" id="UP001190700"/>
    </source>
</evidence>
<reference evidence="1 2" key="1">
    <citation type="journal article" date="2015" name="Genome Biol. Evol.">
        <title>Comparative Genomics of a Bacterivorous Green Alga Reveals Evolutionary Causalities and Consequences of Phago-Mixotrophic Mode of Nutrition.</title>
        <authorList>
            <person name="Burns J.A."/>
            <person name="Paasch A."/>
            <person name="Narechania A."/>
            <person name="Kim E."/>
        </authorList>
    </citation>
    <scope>NUCLEOTIDE SEQUENCE [LARGE SCALE GENOMIC DNA]</scope>
    <source>
        <strain evidence="1 2">PLY_AMNH</strain>
    </source>
</reference>
<dbReference type="AlphaFoldDB" id="A0AAE0L6B4"/>
<accession>A0AAE0L6B4</accession>
<protein>
    <submittedName>
        <fullName evidence="1">Uncharacterized protein</fullName>
    </submittedName>
</protein>
<keyword evidence="2" id="KW-1185">Reference proteome</keyword>
<proteinExistence type="predicted"/>
<dbReference type="EMBL" id="LGRX02008454">
    <property type="protein sequence ID" value="KAK3273467.1"/>
    <property type="molecule type" value="Genomic_DNA"/>
</dbReference>
<gene>
    <name evidence="1" type="ORF">CYMTET_18293</name>
</gene>
<name>A0AAE0L6B4_9CHLO</name>